<evidence type="ECO:0000256" key="1">
    <source>
        <dbReference type="ARBA" id="ARBA00022884"/>
    </source>
</evidence>
<dbReference type="InterPro" id="IPR035979">
    <property type="entry name" value="RBD_domain_sf"/>
</dbReference>
<dbReference type="PANTHER" id="PTHR10501">
    <property type="entry name" value="U1 SMALL NUCLEAR RIBONUCLEOPROTEIN A/U2 SMALL NUCLEAR RIBONUCLEOPROTEIN B"/>
    <property type="match status" value="1"/>
</dbReference>
<dbReference type="SMART" id="SM00360">
    <property type="entry name" value="RRM"/>
    <property type="match status" value="1"/>
</dbReference>
<dbReference type="AlphaFoldDB" id="D5AC97"/>
<feature type="region of interest" description="Disordered" evidence="3">
    <location>
        <begin position="95"/>
        <end position="118"/>
    </location>
</feature>
<dbReference type="GO" id="GO:0003723">
    <property type="term" value="F:RNA binding"/>
    <property type="evidence" value="ECO:0007669"/>
    <property type="project" value="UniProtKB-UniRule"/>
</dbReference>
<sequence length="376" mass="42044">MDHYERPGYGRDAAPASRRSPVGYQYYNGRERELDPYGAPHMEGRDLLSAGRERELDPYGPPRMEGRDLLSAGRDHQLDPYGPAQIDRRDLFSSGREHDLDSYGTRMEGRDLLSSGRERDLDSYRPRLEGRDLLSSGRDHELDSYRSLRTDGRALLSSERHYDDRDRDIPAVSAGWRERDPLIGGRDLFRDKTINGTGGMHANDFEGTVLGIGSKRVHSASFDDTSLIGSGSRFDRGMGSLQGSLGRDGHGRDIALTGGGADSAREPVLFIDGLPLDCTVREAAHIFRPFIGFKEVRVVHKEPKRPGGEKSVLCFVEFTDLRHAAIAREALQGYKVDEHDPNSGTLRISFSLYSSRKGSHHEEPRGGRYPKRGHRA</sequence>
<dbReference type="SUPFAM" id="SSF54928">
    <property type="entry name" value="RNA-binding domain, RBD"/>
    <property type="match status" value="1"/>
</dbReference>
<evidence type="ECO:0000256" key="2">
    <source>
        <dbReference type="PROSITE-ProRule" id="PRU00176"/>
    </source>
</evidence>
<dbReference type="OMA" id="YGPPRME"/>
<feature type="domain" description="RRM" evidence="4">
    <location>
        <begin position="267"/>
        <end position="353"/>
    </location>
</feature>
<dbReference type="EMBL" id="BT123871">
    <property type="protein sequence ID" value="ADE77166.1"/>
    <property type="molecule type" value="mRNA"/>
</dbReference>
<evidence type="ECO:0000256" key="3">
    <source>
        <dbReference type="SAM" id="MobiDB-lite"/>
    </source>
</evidence>
<dbReference type="Gene3D" id="3.30.70.330">
    <property type="match status" value="1"/>
</dbReference>
<feature type="region of interest" description="Disordered" evidence="3">
    <location>
        <begin position="1"/>
        <end position="22"/>
    </location>
</feature>
<keyword evidence="1 2" id="KW-0694">RNA-binding</keyword>
<dbReference type="PROSITE" id="PS50102">
    <property type="entry name" value="RRM"/>
    <property type="match status" value="1"/>
</dbReference>
<proteinExistence type="evidence at transcript level"/>
<dbReference type="InterPro" id="IPR000504">
    <property type="entry name" value="RRM_dom"/>
</dbReference>
<dbReference type="CDD" id="cd21618">
    <property type="entry name" value="RRM_AtNSRA_like"/>
    <property type="match status" value="1"/>
</dbReference>
<dbReference type="InterPro" id="IPR012677">
    <property type="entry name" value="Nucleotide-bd_a/b_plait_sf"/>
</dbReference>
<evidence type="ECO:0000313" key="5">
    <source>
        <dbReference type="EMBL" id="ADE77166.1"/>
    </source>
</evidence>
<protein>
    <recommendedName>
        <fullName evidence="4">RRM domain-containing protein</fullName>
    </recommendedName>
</protein>
<dbReference type="Pfam" id="PF00076">
    <property type="entry name" value="RRM_1"/>
    <property type="match status" value="1"/>
</dbReference>
<evidence type="ECO:0000259" key="4">
    <source>
        <dbReference type="PROSITE" id="PS50102"/>
    </source>
</evidence>
<name>D5AC97_PICSI</name>
<accession>D5AC97</accession>
<feature type="region of interest" description="Disordered" evidence="3">
    <location>
        <begin position="356"/>
        <end position="376"/>
    </location>
</feature>
<reference evidence="5" key="1">
    <citation type="submission" date="2010-04" db="EMBL/GenBank/DDBJ databases">
        <authorList>
            <person name="Reid K.E."/>
            <person name="Liao N."/>
            <person name="Chan S."/>
            <person name="Docking R."/>
            <person name="Taylor G."/>
            <person name="Moore R."/>
            <person name="Mayo M."/>
            <person name="Munro S."/>
            <person name="King J."/>
            <person name="Yanchuk A."/>
            <person name="Holt R."/>
            <person name="Jones S."/>
            <person name="Marra M."/>
            <person name="Ritland C.E."/>
            <person name="Ritland K."/>
            <person name="Bohlmann J."/>
        </authorList>
    </citation>
    <scope>NUCLEOTIDE SEQUENCE</scope>
    <source>
        <tissue evidence="5">Bud</tissue>
    </source>
</reference>
<organism evidence="5">
    <name type="scientific">Picea sitchensis</name>
    <name type="common">Sitka spruce</name>
    <name type="synonym">Pinus sitchensis</name>
    <dbReference type="NCBI Taxonomy" id="3332"/>
    <lineage>
        <taxon>Eukaryota</taxon>
        <taxon>Viridiplantae</taxon>
        <taxon>Streptophyta</taxon>
        <taxon>Embryophyta</taxon>
        <taxon>Tracheophyta</taxon>
        <taxon>Spermatophyta</taxon>
        <taxon>Pinopsida</taxon>
        <taxon>Pinidae</taxon>
        <taxon>Conifers I</taxon>
        <taxon>Pinales</taxon>
        <taxon>Pinaceae</taxon>
        <taxon>Picea</taxon>
    </lineage>
</organism>